<dbReference type="SMART" id="SM00363">
    <property type="entry name" value="S4"/>
    <property type="match status" value="1"/>
</dbReference>
<dbReference type="InterPro" id="IPR050188">
    <property type="entry name" value="RluA_PseudoU_synthase"/>
</dbReference>
<dbReference type="CDD" id="cd00165">
    <property type="entry name" value="S4"/>
    <property type="match status" value="1"/>
</dbReference>
<evidence type="ECO:0000256" key="3">
    <source>
        <dbReference type="ARBA" id="ARBA00023235"/>
    </source>
</evidence>
<evidence type="ECO:0000256" key="4">
    <source>
        <dbReference type="PROSITE-ProRule" id="PRU00182"/>
    </source>
</evidence>
<sequence length="293" mass="33498">MHDVFQVDRSNCRLDTYLAERLSMTRSQIKKLISEGQILVNGQTVKAGLILQGHETVSIYMREFTLEPEPIEFKVQYEDRDLAVISKPQGLVVHPGAGNDRHTLVNGLLSRFDTLSDSDDYRPGIVHRLDKDTSGLMIIAKTNETRDALIAMFKAHAILKEYLAILTGKLETSKFVNAPIGRDPLHRIRFAVTECNSKEAQSEFMPCDFFGDFTLCRVKILTGRTHQIRVHAKYIHHPVVGDLLYGMKNKYGIETQLLHAYHLEFKHPITGQLVSIQDEVPNRFHDFMKKVKR</sequence>
<dbReference type="NCBIfam" id="TIGR00005">
    <property type="entry name" value="rluA_subfam"/>
    <property type="match status" value="1"/>
</dbReference>
<keyword evidence="4" id="KW-0694">RNA-binding</keyword>
<dbReference type="SUPFAM" id="SSF55120">
    <property type="entry name" value="Pseudouridine synthase"/>
    <property type="match status" value="1"/>
</dbReference>
<dbReference type="InterPro" id="IPR006224">
    <property type="entry name" value="PsdUridine_synth_RluA-like_CS"/>
</dbReference>
<evidence type="ECO:0000313" key="7">
    <source>
        <dbReference type="EMBL" id="WBW50712.1"/>
    </source>
</evidence>
<dbReference type="Gene3D" id="3.30.2350.10">
    <property type="entry name" value="Pseudouridine synthase"/>
    <property type="match status" value="1"/>
</dbReference>
<evidence type="ECO:0000256" key="2">
    <source>
        <dbReference type="ARBA" id="ARBA00010876"/>
    </source>
</evidence>
<accession>A0ABY7QVG7</accession>
<organism evidence="7 8">
    <name type="scientific">Peptoniphilus equinus</name>
    <dbReference type="NCBI Taxonomy" id="3016343"/>
    <lineage>
        <taxon>Bacteria</taxon>
        <taxon>Bacillati</taxon>
        <taxon>Bacillota</taxon>
        <taxon>Tissierellia</taxon>
        <taxon>Tissierellales</taxon>
        <taxon>Peptoniphilaceae</taxon>
        <taxon>Peptoniphilus</taxon>
    </lineage>
</organism>
<dbReference type="Pfam" id="PF01479">
    <property type="entry name" value="S4"/>
    <property type="match status" value="1"/>
</dbReference>
<comment type="catalytic activity">
    <reaction evidence="1 5">
        <text>a uridine in RNA = a pseudouridine in RNA</text>
        <dbReference type="Rhea" id="RHEA:48348"/>
        <dbReference type="Rhea" id="RHEA-COMP:12068"/>
        <dbReference type="Rhea" id="RHEA-COMP:12069"/>
        <dbReference type="ChEBI" id="CHEBI:65314"/>
        <dbReference type="ChEBI" id="CHEBI:65315"/>
    </reaction>
</comment>
<reference evidence="7 8" key="1">
    <citation type="submission" date="2023-01" db="EMBL/GenBank/DDBJ databases">
        <authorList>
            <person name="Lee S.H."/>
            <person name="Jung H.S."/>
            <person name="Yun J.U."/>
        </authorList>
    </citation>
    <scope>NUCLEOTIDE SEQUENCE [LARGE SCALE GENOMIC DNA]</scope>
    <source>
        <strain evidence="7 8">CBA3646</strain>
    </source>
</reference>
<dbReference type="Gene3D" id="3.10.290.10">
    <property type="entry name" value="RNA-binding S4 domain"/>
    <property type="match status" value="1"/>
</dbReference>
<dbReference type="InterPro" id="IPR006145">
    <property type="entry name" value="PsdUridine_synth_RsuA/RluA"/>
</dbReference>
<comment type="function">
    <text evidence="5">Responsible for synthesis of pseudouridine from uracil.</text>
</comment>
<dbReference type="EC" id="5.4.99.-" evidence="5"/>
<protein>
    <recommendedName>
        <fullName evidence="5">Pseudouridine synthase</fullName>
        <ecNumber evidence="5">5.4.99.-</ecNumber>
    </recommendedName>
</protein>
<proteinExistence type="inferred from homology"/>
<dbReference type="EMBL" id="CP115667">
    <property type="protein sequence ID" value="WBW50712.1"/>
    <property type="molecule type" value="Genomic_DNA"/>
</dbReference>
<dbReference type="Pfam" id="PF00849">
    <property type="entry name" value="PseudoU_synth_2"/>
    <property type="match status" value="1"/>
</dbReference>
<dbReference type="InterPro" id="IPR002942">
    <property type="entry name" value="S4_RNA-bd"/>
</dbReference>
<comment type="similarity">
    <text evidence="2 5">Belongs to the pseudouridine synthase RluA family.</text>
</comment>
<feature type="domain" description="RNA-binding S4" evidence="6">
    <location>
        <begin position="12"/>
        <end position="70"/>
    </location>
</feature>
<dbReference type="Proteomes" id="UP001210339">
    <property type="component" value="Chromosome"/>
</dbReference>
<keyword evidence="3 5" id="KW-0413">Isomerase</keyword>
<gene>
    <name evidence="7" type="ORF">O6R05_03945</name>
</gene>
<evidence type="ECO:0000313" key="8">
    <source>
        <dbReference type="Proteomes" id="UP001210339"/>
    </source>
</evidence>
<dbReference type="PROSITE" id="PS50889">
    <property type="entry name" value="S4"/>
    <property type="match status" value="1"/>
</dbReference>
<dbReference type="InterPro" id="IPR036986">
    <property type="entry name" value="S4_RNA-bd_sf"/>
</dbReference>
<dbReference type="InterPro" id="IPR006225">
    <property type="entry name" value="PsdUridine_synth_RluC/D"/>
</dbReference>
<evidence type="ECO:0000259" key="6">
    <source>
        <dbReference type="SMART" id="SM00363"/>
    </source>
</evidence>
<dbReference type="SUPFAM" id="SSF55174">
    <property type="entry name" value="Alpha-L RNA-binding motif"/>
    <property type="match status" value="1"/>
</dbReference>
<name>A0ABY7QVG7_9FIRM</name>
<dbReference type="InterPro" id="IPR020103">
    <property type="entry name" value="PsdUridine_synth_cat_dom_sf"/>
</dbReference>
<dbReference type="PANTHER" id="PTHR21600:SF44">
    <property type="entry name" value="RIBOSOMAL LARGE SUBUNIT PSEUDOURIDINE SYNTHASE D"/>
    <property type="match status" value="1"/>
</dbReference>
<dbReference type="CDD" id="cd02869">
    <property type="entry name" value="PseudoU_synth_RluA_like"/>
    <property type="match status" value="1"/>
</dbReference>
<evidence type="ECO:0000256" key="5">
    <source>
        <dbReference type="RuleBase" id="RU362028"/>
    </source>
</evidence>
<dbReference type="PANTHER" id="PTHR21600">
    <property type="entry name" value="MITOCHONDRIAL RNA PSEUDOURIDINE SYNTHASE"/>
    <property type="match status" value="1"/>
</dbReference>
<evidence type="ECO:0000256" key="1">
    <source>
        <dbReference type="ARBA" id="ARBA00000073"/>
    </source>
</evidence>
<dbReference type="PROSITE" id="PS01129">
    <property type="entry name" value="PSI_RLU"/>
    <property type="match status" value="1"/>
</dbReference>
<dbReference type="RefSeq" id="WP_271192237.1">
    <property type="nucleotide sequence ID" value="NZ_CP115667.1"/>
</dbReference>
<keyword evidence="8" id="KW-1185">Reference proteome</keyword>